<organism evidence="1 2">
    <name type="scientific">Aureimonas endophytica</name>
    <dbReference type="NCBI Taxonomy" id="2027858"/>
    <lineage>
        <taxon>Bacteria</taxon>
        <taxon>Pseudomonadati</taxon>
        <taxon>Pseudomonadota</taxon>
        <taxon>Alphaproteobacteria</taxon>
        <taxon>Hyphomicrobiales</taxon>
        <taxon>Aurantimonadaceae</taxon>
        <taxon>Aureimonas</taxon>
    </lineage>
</organism>
<dbReference type="Proteomes" id="UP000644699">
    <property type="component" value="Unassembled WGS sequence"/>
</dbReference>
<name>A0A917E455_9HYPH</name>
<comment type="caution">
    <text evidence="1">The sequence shown here is derived from an EMBL/GenBank/DDBJ whole genome shotgun (WGS) entry which is preliminary data.</text>
</comment>
<reference evidence="1" key="1">
    <citation type="journal article" date="2014" name="Int. J. Syst. Evol. Microbiol.">
        <title>Complete genome sequence of Corynebacterium casei LMG S-19264T (=DSM 44701T), isolated from a smear-ripened cheese.</title>
        <authorList>
            <consortium name="US DOE Joint Genome Institute (JGI-PGF)"/>
            <person name="Walter F."/>
            <person name="Albersmeier A."/>
            <person name="Kalinowski J."/>
            <person name="Ruckert C."/>
        </authorList>
    </citation>
    <scope>NUCLEOTIDE SEQUENCE</scope>
    <source>
        <strain evidence="1">CGMCC 1.15367</strain>
    </source>
</reference>
<dbReference type="EMBL" id="BMIQ01000002">
    <property type="protein sequence ID" value="GGE01175.1"/>
    <property type="molecule type" value="Genomic_DNA"/>
</dbReference>
<reference evidence="1" key="2">
    <citation type="submission" date="2020-09" db="EMBL/GenBank/DDBJ databases">
        <authorList>
            <person name="Sun Q."/>
            <person name="Zhou Y."/>
        </authorList>
    </citation>
    <scope>NUCLEOTIDE SEQUENCE</scope>
    <source>
        <strain evidence="1">CGMCC 1.15367</strain>
    </source>
</reference>
<evidence type="ECO:0000313" key="1">
    <source>
        <dbReference type="EMBL" id="GGE01175.1"/>
    </source>
</evidence>
<sequence>MDARSRERSQFLVVVRTHYIDEELIKFVRRIESANCDIVIAAEEGKHECIVPADLRKVSLNAESLSRLRLFFKPNAENTIGDAGWRCGDYSLYAAREAFPDYPHYLLIEPDVEIRTADLAQFMDRLARQADRDFMACNLRLAPKRWFWAKTMEAFGQPVWRCIFPFVWASAAALDLALLRRQELSLRAASDETIAEHWPNDEAFVATTLCNSSLQSADFSQMAPQPYDESTVSFHRPFSRALLRSGRPDEKLYHPVLADEQFTRKAEKLLAVAASRKRLAAYHMFTPDFHAALRAECGDEVARDFTRRLEAELRAIGRSRTILAGFLLARKLYHRVVPSAE</sequence>
<keyword evidence="2" id="KW-1185">Reference proteome</keyword>
<gene>
    <name evidence="1" type="ORF">GCM10011390_20050</name>
</gene>
<proteinExistence type="predicted"/>
<protein>
    <submittedName>
        <fullName evidence="1">Uncharacterized protein</fullName>
    </submittedName>
</protein>
<dbReference type="AlphaFoldDB" id="A0A917E455"/>
<accession>A0A917E455</accession>
<evidence type="ECO:0000313" key="2">
    <source>
        <dbReference type="Proteomes" id="UP000644699"/>
    </source>
</evidence>